<organism evidence="7 8">
    <name type="scientific">Cellulosimicrobium composti</name>
    <dbReference type="NCBI Taxonomy" id="2672572"/>
    <lineage>
        <taxon>Bacteria</taxon>
        <taxon>Bacillati</taxon>
        <taxon>Actinomycetota</taxon>
        <taxon>Actinomycetes</taxon>
        <taxon>Micrococcales</taxon>
        <taxon>Promicromonosporaceae</taxon>
        <taxon>Cellulosimicrobium</taxon>
    </lineage>
</organism>
<evidence type="ECO:0000313" key="8">
    <source>
        <dbReference type="Proteomes" id="UP000471672"/>
    </source>
</evidence>
<gene>
    <name evidence="7" type="primary">pucL</name>
    <name evidence="7" type="ORF">GYH36_16750</name>
</gene>
<comment type="function">
    <text evidence="5 6">Catalyzes the oxidation of uric acid to 5-hydroxyisourate, which is further processed to form (S)-allantoin.</text>
</comment>
<dbReference type="PROSITE" id="PS00366">
    <property type="entry name" value="URICASE"/>
    <property type="match status" value="1"/>
</dbReference>
<evidence type="ECO:0000256" key="2">
    <source>
        <dbReference type="ARBA" id="ARBA00009760"/>
    </source>
</evidence>
<dbReference type="InterPro" id="IPR019842">
    <property type="entry name" value="Uricase_CS"/>
</dbReference>
<dbReference type="InterPro" id="IPR002042">
    <property type="entry name" value="Uricase"/>
</dbReference>
<evidence type="ECO:0000313" key="7">
    <source>
        <dbReference type="EMBL" id="NDO91087.1"/>
    </source>
</evidence>
<dbReference type="RefSeq" id="WP_162290435.1">
    <property type="nucleotide sequence ID" value="NZ_JAAFAN010000075.1"/>
</dbReference>
<dbReference type="SUPFAM" id="SSF55620">
    <property type="entry name" value="Tetrahydrobiopterin biosynthesis enzymes-like"/>
    <property type="match status" value="2"/>
</dbReference>
<dbReference type="Proteomes" id="UP000471672">
    <property type="component" value="Unassembled WGS sequence"/>
</dbReference>
<evidence type="ECO:0000256" key="1">
    <source>
        <dbReference type="ARBA" id="ARBA00004831"/>
    </source>
</evidence>
<reference evidence="7 8" key="1">
    <citation type="journal article" date="2021" name="Arch. Microbiol.">
        <title>Cellulosimicrobium fucosivorans sp. nov., isolated from San Elijo Lagoon, contains a fucose metabolic pathway linked to carotenoid production.</title>
        <authorList>
            <person name="Aviles F.A."/>
            <person name="Kyndt J.A."/>
        </authorList>
    </citation>
    <scope>NUCLEOTIDE SEQUENCE [LARGE SCALE GENOMIC DNA]</scope>
    <source>
        <strain evidence="7 8">SE3</strain>
    </source>
</reference>
<dbReference type="PANTHER" id="PTHR42874">
    <property type="entry name" value="URICASE"/>
    <property type="match status" value="1"/>
</dbReference>
<dbReference type="PANTHER" id="PTHR42874:SF1">
    <property type="entry name" value="URICASE"/>
    <property type="match status" value="1"/>
</dbReference>
<keyword evidence="4 5" id="KW-0560">Oxidoreductase</keyword>
<keyword evidence="8" id="KW-1185">Reference proteome</keyword>
<dbReference type="Pfam" id="PF01014">
    <property type="entry name" value="Uricase"/>
    <property type="match status" value="2"/>
</dbReference>
<comment type="similarity">
    <text evidence="2 5 6">Belongs to the uricase family.</text>
</comment>
<evidence type="ECO:0000256" key="6">
    <source>
        <dbReference type="RuleBase" id="RU004455"/>
    </source>
</evidence>
<dbReference type="EC" id="1.7.3.3" evidence="5 6"/>
<accession>A0ABX0BGA6</accession>
<dbReference type="EMBL" id="JAAFAN010000075">
    <property type="protein sequence ID" value="NDO91087.1"/>
    <property type="molecule type" value="Genomic_DNA"/>
</dbReference>
<proteinExistence type="inferred from homology"/>
<evidence type="ECO:0000256" key="5">
    <source>
        <dbReference type="PIRNR" id="PIRNR000241"/>
    </source>
</evidence>
<name>A0ABX0BGA6_9MICO</name>
<dbReference type="PIRSF" id="PIRSF000241">
    <property type="entry name" value="Urate_oxidase"/>
    <property type="match status" value="1"/>
</dbReference>
<comment type="catalytic activity">
    <reaction evidence="5 6">
        <text>urate + O2 + H2O = 5-hydroxyisourate + H2O2</text>
        <dbReference type="Rhea" id="RHEA:21368"/>
        <dbReference type="ChEBI" id="CHEBI:15377"/>
        <dbReference type="ChEBI" id="CHEBI:15379"/>
        <dbReference type="ChEBI" id="CHEBI:16240"/>
        <dbReference type="ChEBI" id="CHEBI:17775"/>
        <dbReference type="ChEBI" id="CHEBI:18072"/>
        <dbReference type="EC" id="1.7.3.3"/>
    </reaction>
</comment>
<dbReference type="NCBIfam" id="TIGR03383">
    <property type="entry name" value="urate_oxi"/>
    <property type="match status" value="1"/>
</dbReference>
<keyword evidence="3 5" id="KW-0659">Purine metabolism</keyword>
<dbReference type="Gene3D" id="3.10.270.10">
    <property type="entry name" value="Urate Oxidase"/>
    <property type="match status" value="1"/>
</dbReference>
<protein>
    <recommendedName>
        <fullName evidence="5 6">Uricase</fullName>
        <ecNumber evidence="5 6">1.7.3.3</ecNumber>
    </recommendedName>
    <alternativeName>
        <fullName evidence="5">Urate oxidase</fullName>
    </alternativeName>
</protein>
<evidence type="ECO:0000256" key="4">
    <source>
        <dbReference type="ARBA" id="ARBA00023002"/>
    </source>
</evidence>
<sequence length="315" mass="35134">MSETLTTTSAEQTAATQSSGAIVLGDNQWGKAEVRLVRVDRATPRHEITDLNVSSQLRGGQEATHLEGDNSKCVATDTQKNTIYAFARDGVGAIEDFAIRLGRHFVEDFEWIEGGRWEIEQYSWNRIETADGEHDHAFVRNNQETRTTVVQRDGDEVFVVSGLTDLVVLKSTGSEFHGFPRDRYTTLVETNDRILATSVTSRWRYTTTDVDFDAVYAKVRAIQLEAFATTHSLALQQTLFAMGKAVLEAVPEIAEIKFSMPNKHHFLVDLAPFGLDNPNEVFYAADRPYGLIEATVQREGVPAEPRAWATVTGFC</sequence>
<dbReference type="PRINTS" id="PR00093">
    <property type="entry name" value="URICASE"/>
</dbReference>
<comment type="caution">
    <text evidence="7">The sequence shown here is derived from an EMBL/GenBank/DDBJ whole genome shotgun (WGS) entry which is preliminary data.</text>
</comment>
<comment type="pathway">
    <text evidence="1 5">Purine metabolism; urate degradation; (S)-allantoin from urate: step 1/3.</text>
</comment>
<evidence type="ECO:0000256" key="3">
    <source>
        <dbReference type="ARBA" id="ARBA00022631"/>
    </source>
</evidence>